<feature type="domain" description="Type I restriction modification DNA specificity" evidence="4">
    <location>
        <begin position="47"/>
        <end position="165"/>
    </location>
</feature>
<dbReference type="Proteomes" id="UP000570010">
    <property type="component" value="Unassembled WGS sequence"/>
</dbReference>
<dbReference type="GO" id="GO:0004519">
    <property type="term" value="F:endonuclease activity"/>
    <property type="evidence" value="ECO:0007669"/>
    <property type="project" value="UniProtKB-KW"/>
</dbReference>
<sequence>MEKRALKELVTFVPGINPTRAQRQFGNEIINYYDQASFEADYNHEEIVAEDGVKSLSLNTPSLNECDVVISNSLQLATMVGKDNVGKVLSLNFTKIEFDSEELDKRYFLFLFNAYKEVRRQKERELQGVGPVLRIPLRSLGEITVPVIPLEEQKKIGAIYSETLKLQSKLKQYADLIGQLTSSIIEETLKGE</sequence>
<protein>
    <submittedName>
        <fullName evidence="6">Restriction endonuclease subunit S</fullName>
    </submittedName>
</protein>
<evidence type="ECO:0000313" key="6">
    <source>
        <dbReference type="EMBL" id="NEY82700.1"/>
    </source>
</evidence>
<dbReference type="AlphaFoldDB" id="A0A6B3VWT8"/>
<evidence type="ECO:0000256" key="3">
    <source>
        <dbReference type="ARBA" id="ARBA00023125"/>
    </source>
</evidence>
<dbReference type="InterPro" id="IPR044946">
    <property type="entry name" value="Restrct_endonuc_typeI_TRD_sf"/>
</dbReference>
<dbReference type="EMBL" id="JAAIWN010000042">
    <property type="protein sequence ID" value="NEY82700.1"/>
    <property type="molecule type" value="Genomic_DNA"/>
</dbReference>
<dbReference type="Gene3D" id="3.90.220.20">
    <property type="entry name" value="DNA methylase specificity domains"/>
    <property type="match status" value="1"/>
</dbReference>
<name>A0A6B3VWT8_9BACI</name>
<comment type="caution">
    <text evidence="6">The sequence shown here is derived from an EMBL/GenBank/DDBJ whole genome shotgun (WGS) entry which is preliminary data.</text>
</comment>
<evidence type="ECO:0000313" key="8">
    <source>
        <dbReference type="Proteomes" id="UP000570010"/>
    </source>
</evidence>
<dbReference type="EMBL" id="JACEIO010000041">
    <property type="protein sequence ID" value="MBA4538352.1"/>
    <property type="molecule type" value="Genomic_DNA"/>
</dbReference>
<accession>A0A6B3VWT8</accession>
<keyword evidence="2" id="KW-0680">Restriction system</keyword>
<evidence type="ECO:0000259" key="4">
    <source>
        <dbReference type="Pfam" id="PF01420"/>
    </source>
</evidence>
<evidence type="ECO:0000256" key="2">
    <source>
        <dbReference type="ARBA" id="ARBA00022747"/>
    </source>
</evidence>
<dbReference type="InterPro" id="IPR000055">
    <property type="entry name" value="Restrct_endonuc_typeI_TRD"/>
</dbReference>
<dbReference type="GO" id="GO:0003677">
    <property type="term" value="F:DNA binding"/>
    <property type="evidence" value="ECO:0007669"/>
    <property type="project" value="UniProtKB-KW"/>
</dbReference>
<proteinExistence type="inferred from homology"/>
<keyword evidence="6" id="KW-0540">Nuclease</keyword>
<evidence type="ECO:0000313" key="7">
    <source>
        <dbReference type="Proteomes" id="UP000472971"/>
    </source>
</evidence>
<organism evidence="6 7">
    <name type="scientific">Bacillus aquiflavi</name>
    <dbReference type="NCBI Taxonomy" id="2672567"/>
    <lineage>
        <taxon>Bacteria</taxon>
        <taxon>Bacillati</taxon>
        <taxon>Bacillota</taxon>
        <taxon>Bacilli</taxon>
        <taxon>Bacillales</taxon>
        <taxon>Bacillaceae</taxon>
        <taxon>Bacillus</taxon>
    </lineage>
</organism>
<keyword evidence="6" id="KW-0255">Endonuclease</keyword>
<gene>
    <name evidence="6" type="ORF">G4D64_14590</name>
    <name evidence="5" type="ORF">H1Z61_14720</name>
</gene>
<dbReference type="Proteomes" id="UP000472971">
    <property type="component" value="Unassembled WGS sequence"/>
</dbReference>
<evidence type="ECO:0000256" key="1">
    <source>
        <dbReference type="ARBA" id="ARBA00010923"/>
    </source>
</evidence>
<keyword evidence="3" id="KW-0238">DNA-binding</keyword>
<keyword evidence="7" id="KW-1185">Reference proteome</keyword>
<dbReference type="GO" id="GO:0009307">
    <property type="term" value="P:DNA restriction-modification system"/>
    <property type="evidence" value="ECO:0007669"/>
    <property type="project" value="UniProtKB-KW"/>
</dbReference>
<comment type="similarity">
    <text evidence="1">Belongs to the type-I restriction system S methylase family.</text>
</comment>
<dbReference type="Pfam" id="PF01420">
    <property type="entry name" value="Methylase_S"/>
    <property type="match status" value="1"/>
</dbReference>
<dbReference type="SUPFAM" id="SSF116734">
    <property type="entry name" value="DNA methylase specificity domain"/>
    <property type="match status" value="1"/>
</dbReference>
<evidence type="ECO:0000313" key="5">
    <source>
        <dbReference type="EMBL" id="MBA4538352.1"/>
    </source>
</evidence>
<keyword evidence="6" id="KW-0378">Hydrolase</keyword>
<reference evidence="5 8" key="2">
    <citation type="submission" date="2020-07" db="EMBL/GenBank/DDBJ databases">
        <authorList>
            <person name="Feng H."/>
        </authorList>
    </citation>
    <scope>NUCLEOTIDE SEQUENCE [LARGE SCALE GENOMIC DNA]</scope>
    <source>
        <strain evidence="8">s-12</strain>
        <strain evidence="5">S-12</strain>
    </source>
</reference>
<reference evidence="6 7" key="1">
    <citation type="submission" date="2020-02" db="EMBL/GenBank/DDBJ databases">
        <title>Bacillus aquiflavi sp. nov., isolated from yellow water of strong flavor Chinese baijiu in Yibin region of China.</title>
        <authorList>
            <person name="Xie J."/>
        </authorList>
    </citation>
    <scope>NUCLEOTIDE SEQUENCE [LARGE SCALE GENOMIC DNA]</scope>
    <source>
        <strain evidence="6 7">3H-10</strain>
    </source>
</reference>